<dbReference type="CDD" id="cd00207">
    <property type="entry name" value="fer2"/>
    <property type="match status" value="1"/>
</dbReference>
<keyword evidence="5" id="KW-0479">Metal-binding</keyword>
<evidence type="ECO:0000256" key="7">
    <source>
        <dbReference type="ARBA" id="ARBA00023004"/>
    </source>
</evidence>
<dbReference type="PANTHER" id="PTHR47354:SF1">
    <property type="entry name" value="CARNITINE MONOOXYGENASE REDUCTASE SUBUNIT"/>
    <property type="match status" value="1"/>
</dbReference>
<dbReference type="RefSeq" id="WP_378996261.1">
    <property type="nucleotide sequence ID" value="NZ_JBHSMT010000012.1"/>
</dbReference>
<keyword evidence="12" id="KW-1185">Reference proteome</keyword>
<organism evidence="11 12">
    <name type="scientific">Paraherbaspirillum soli</name>
    <dbReference type="NCBI Taxonomy" id="631222"/>
    <lineage>
        <taxon>Bacteria</taxon>
        <taxon>Pseudomonadati</taxon>
        <taxon>Pseudomonadota</taxon>
        <taxon>Betaproteobacteria</taxon>
        <taxon>Burkholderiales</taxon>
        <taxon>Oxalobacteraceae</taxon>
        <taxon>Paraherbaspirillum</taxon>
    </lineage>
</organism>
<evidence type="ECO:0000256" key="4">
    <source>
        <dbReference type="ARBA" id="ARBA00022714"/>
    </source>
</evidence>
<dbReference type="SUPFAM" id="SSF63380">
    <property type="entry name" value="Riboflavin synthase domain-like"/>
    <property type="match status" value="1"/>
</dbReference>
<dbReference type="InterPro" id="IPR054582">
    <property type="entry name" value="DmmA-like_N"/>
</dbReference>
<evidence type="ECO:0000259" key="9">
    <source>
        <dbReference type="PROSITE" id="PS51085"/>
    </source>
</evidence>
<dbReference type="Gene3D" id="3.40.50.80">
    <property type="entry name" value="Nucleotide-binding domain of ferredoxin-NADP reductase (FNR) module"/>
    <property type="match status" value="1"/>
</dbReference>
<accession>A0ABW0M738</accession>
<evidence type="ECO:0000256" key="5">
    <source>
        <dbReference type="ARBA" id="ARBA00022723"/>
    </source>
</evidence>
<dbReference type="CDD" id="cd06185">
    <property type="entry name" value="PDR_like"/>
    <property type="match status" value="1"/>
</dbReference>
<sequence length="322" mass="35251">MTQSMLTVVVKKKTTVAQGICAIELVDPAHNNLPIFTAGSHIDVHISDGLVRQYSLCNSPEERHRYLLGILRDERSRGGSQAIHDRVREGDLITISKPKNLFALAENTSKALLFAGGIGITPILSMAEQLALSRTDFEMHYCTRSRNRTAFLDRISNSDFSHQVHCHFDDESPEQYIDLEHTLRSPQPGVHVYVCGPKPFIDAVMNTAKRQGWDAANLHTEYFSAEIAAGSSADAGFEIQIASTGKIYAVAANETIVTALGKHGIAIATSCEQGICGTCLTTVVDGIPDHRDQFLTEQERCANNQVIACCSRAKSKLLVLDL</sequence>
<evidence type="ECO:0000256" key="6">
    <source>
        <dbReference type="ARBA" id="ARBA00023002"/>
    </source>
</evidence>
<dbReference type="PROSITE" id="PS00197">
    <property type="entry name" value="2FE2S_FER_1"/>
    <property type="match status" value="1"/>
</dbReference>
<reference evidence="12" key="1">
    <citation type="journal article" date="2019" name="Int. J. Syst. Evol. Microbiol.">
        <title>The Global Catalogue of Microorganisms (GCM) 10K type strain sequencing project: providing services to taxonomists for standard genome sequencing and annotation.</title>
        <authorList>
            <consortium name="The Broad Institute Genomics Platform"/>
            <consortium name="The Broad Institute Genome Sequencing Center for Infectious Disease"/>
            <person name="Wu L."/>
            <person name="Ma J."/>
        </authorList>
    </citation>
    <scope>NUCLEOTIDE SEQUENCE [LARGE SCALE GENOMIC DNA]</scope>
    <source>
        <strain evidence="12">JCM 17066</strain>
    </source>
</reference>
<keyword evidence="3" id="KW-0288">FMN</keyword>
<dbReference type="InterPro" id="IPR006058">
    <property type="entry name" value="2Fe2S_fd_BS"/>
</dbReference>
<dbReference type="EMBL" id="JBHSMT010000012">
    <property type="protein sequence ID" value="MFC5473619.1"/>
    <property type="molecule type" value="Genomic_DNA"/>
</dbReference>
<name>A0ABW0M738_9BURK</name>
<evidence type="ECO:0000256" key="2">
    <source>
        <dbReference type="ARBA" id="ARBA00022630"/>
    </source>
</evidence>
<keyword evidence="8" id="KW-0411">Iron-sulfur</keyword>
<evidence type="ECO:0000256" key="8">
    <source>
        <dbReference type="ARBA" id="ARBA00023014"/>
    </source>
</evidence>
<dbReference type="Pfam" id="PF00111">
    <property type="entry name" value="Fer2"/>
    <property type="match status" value="1"/>
</dbReference>
<gene>
    <name evidence="11" type="ORF">ACFPM8_06555</name>
</gene>
<proteinExistence type="predicted"/>
<evidence type="ECO:0000259" key="10">
    <source>
        <dbReference type="PROSITE" id="PS51384"/>
    </source>
</evidence>
<dbReference type="Proteomes" id="UP001596045">
    <property type="component" value="Unassembled WGS sequence"/>
</dbReference>
<dbReference type="InterPro" id="IPR001041">
    <property type="entry name" value="2Fe-2S_ferredoxin-type"/>
</dbReference>
<feature type="domain" description="2Fe-2S ferredoxin-type" evidence="9">
    <location>
        <begin position="237"/>
        <end position="322"/>
    </location>
</feature>
<dbReference type="InterPro" id="IPR012675">
    <property type="entry name" value="Beta-grasp_dom_sf"/>
</dbReference>
<keyword evidence="4" id="KW-0001">2Fe-2S</keyword>
<evidence type="ECO:0000313" key="11">
    <source>
        <dbReference type="EMBL" id="MFC5473619.1"/>
    </source>
</evidence>
<feature type="domain" description="FAD-binding FR-type" evidence="10">
    <location>
        <begin position="3"/>
        <end position="105"/>
    </location>
</feature>
<keyword evidence="7" id="KW-0408">Iron</keyword>
<dbReference type="InterPro" id="IPR036010">
    <property type="entry name" value="2Fe-2S_ferredoxin-like_sf"/>
</dbReference>
<comment type="caution">
    <text evidence="11">The sequence shown here is derived from an EMBL/GenBank/DDBJ whole genome shotgun (WGS) entry which is preliminary data.</text>
</comment>
<evidence type="ECO:0000313" key="12">
    <source>
        <dbReference type="Proteomes" id="UP001596045"/>
    </source>
</evidence>
<dbReference type="InterPro" id="IPR039261">
    <property type="entry name" value="FNR_nucleotide-bd"/>
</dbReference>
<dbReference type="InterPro" id="IPR017927">
    <property type="entry name" value="FAD-bd_FR_type"/>
</dbReference>
<dbReference type="InterPro" id="IPR050415">
    <property type="entry name" value="MRET"/>
</dbReference>
<dbReference type="InterPro" id="IPR017938">
    <property type="entry name" value="Riboflavin_synthase-like_b-brl"/>
</dbReference>
<dbReference type="Gene3D" id="3.10.20.30">
    <property type="match status" value="1"/>
</dbReference>
<dbReference type="Pfam" id="PF22290">
    <property type="entry name" value="DmmA-like_N"/>
    <property type="match status" value="1"/>
</dbReference>
<comment type="cofactor">
    <cofactor evidence="1">
        <name>FMN</name>
        <dbReference type="ChEBI" id="CHEBI:58210"/>
    </cofactor>
</comment>
<dbReference type="PROSITE" id="PS51085">
    <property type="entry name" value="2FE2S_FER_2"/>
    <property type="match status" value="1"/>
</dbReference>
<protein>
    <submittedName>
        <fullName evidence="11">PDR/VanB family oxidoreductase</fullName>
    </submittedName>
</protein>
<evidence type="ECO:0000256" key="3">
    <source>
        <dbReference type="ARBA" id="ARBA00022643"/>
    </source>
</evidence>
<dbReference type="Gene3D" id="2.40.30.10">
    <property type="entry name" value="Translation factors"/>
    <property type="match status" value="1"/>
</dbReference>
<dbReference type="SUPFAM" id="SSF54292">
    <property type="entry name" value="2Fe-2S ferredoxin-like"/>
    <property type="match status" value="1"/>
</dbReference>
<dbReference type="PRINTS" id="PR00409">
    <property type="entry name" value="PHDIOXRDTASE"/>
</dbReference>
<evidence type="ECO:0000256" key="1">
    <source>
        <dbReference type="ARBA" id="ARBA00001917"/>
    </source>
</evidence>
<dbReference type="PROSITE" id="PS51384">
    <property type="entry name" value="FAD_FR"/>
    <property type="match status" value="1"/>
</dbReference>
<keyword evidence="6" id="KW-0560">Oxidoreductase</keyword>
<dbReference type="PANTHER" id="PTHR47354">
    <property type="entry name" value="NADH OXIDOREDUCTASE HCR"/>
    <property type="match status" value="1"/>
</dbReference>
<dbReference type="SUPFAM" id="SSF52343">
    <property type="entry name" value="Ferredoxin reductase-like, C-terminal NADP-linked domain"/>
    <property type="match status" value="1"/>
</dbReference>
<keyword evidence="2" id="KW-0285">Flavoprotein</keyword>